<dbReference type="InterPro" id="IPR011009">
    <property type="entry name" value="Kinase-like_dom_sf"/>
</dbReference>
<dbReference type="InterPro" id="IPR036389">
    <property type="entry name" value="RNase_III_sf"/>
</dbReference>
<proteinExistence type="predicted"/>
<evidence type="ECO:0000259" key="1">
    <source>
        <dbReference type="PROSITE" id="PS50142"/>
    </source>
</evidence>
<dbReference type="PANTHER" id="PTHR11139">
    <property type="entry name" value="ATAXIA TELANGIECTASIA MUTATED ATM -RELATED"/>
    <property type="match status" value="1"/>
</dbReference>
<keyword evidence="4" id="KW-1185">Reference proteome</keyword>
<dbReference type="Proteomes" id="UP000789901">
    <property type="component" value="Unassembled WGS sequence"/>
</dbReference>
<dbReference type="Gene3D" id="3.30.1010.10">
    <property type="entry name" value="Phosphatidylinositol 3-kinase Catalytic Subunit, Chain A, domain 4"/>
    <property type="match status" value="1"/>
</dbReference>
<evidence type="ECO:0000259" key="2">
    <source>
        <dbReference type="PROSITE" id="PS50290"/>
    </source>
</evidence>
<dbReference type="Pfam" id="PF00636">
    <property type="entry name" value="Ribonuclease_3"/>
    <property type="match status" value="1"/>
</dbReference>
<comment type="caution">
    <text evidence="3">The sequence shown here is derived from an EMBL/GenBank/DDBJ whole genome shotgun (WGS) entry which is preliminary data.</text>
</comment>
<feature type="domain" description="PI3K/PI4K catalytic" evidence="2">
    <location>
        <begin position="292"/>
        <end position="417"/>
    </location>
</feature>
<dbReference type="PROSITE" id="PS50290">
    <property type="entry name" value="PI3_4_KINASE_3"/>
    <property type="match status" value="1"/>
</dbReference>
<dbReference type="CDD" id="cd00593">
    <property type="entry name" value="RIBOc"/>
    <property type="match status" value="1"/>
</dbReference>
<feature type="domain" description="RNase III" evidence="1">
    <location>
        <begin position="139"/>
        <end position="228"/>
    </location>
</feature>
<dbReference type="Gene3D" id="1.10.1070.11">
    <property type="entry name" value="Phosphatidylinositol 3-/4-kinase, catalytic domain"/>
    <property type="match status" value="1"/>
</dbReference>
<gene>
    <name evidence="3" type="ORF">GMARGA_LOCUS11896</name>
</gene>
<dbReference type="SUPFAM" id="SSF69065">
    <property type="entry name" value="RNase III domain-like"/>
    <property type="match status" value="1"/>
</dbReference>
<reference evidence="3 4" key="1">
    <citation type="submission" date="2021-06" db="EMBL/GenBank/DDBJ databases">
        <authorList>
            <person name="Kallberg Y."/>
            <person name="Tangrot J."/>
            <person name="Rosling A."/>
        </authorList>
    </citation>
    <scope>NUCLEOTIDE SEQUENCE [LARGE SCALE GENOMIC DNA]</scope>
    <source>
        <strain evidence="3 4">120-4 pot B 10/14</strain>
    </source>
</reference>
<dbReference type="SUPFAM" id="SSF56112">
    <property type="entry name" value="Protein kinase-like (PK-like)"/>
    <property type="match status" value="1"/>
</dbReference>
<dbReference type="InterPro" id="IPR000999">
    <property type="entry name" value="RNase_III_dom"/>
</dbReference>
<dbReference type="InterPro" id="IPR036940">
    <property type="entry name" value="PI3/4_kinase_cat_sf"/>
</dbReference>
<sequence length="417" mass="47130">MSEINKKMLLKFRERAFRNFEKALKETLKNFNDLKNNDSAIPINHLQSSFKKAIDGLANHFCDYQSSLGASQAMLVEALPDVEAGTSSRHSGTPSTNKAEIISSSHHFNPLVAAERSSSSQPNNEVNSKKLLKNGYRSNNVIWEKLEYLGDRVLTSCLLKISGPRYLNKYQAKDIFKGVTNIVTNKILAAYSITLSLDRMNDMKFLAVKKYHADAFEAYFGAYYLASGELATCQYLESLMTPLLDIILEGINAGQNNLELINVSPFLGTIKSPAIAMPGIPYYTDKETIQLFDENFIMLLTKTKPKKLVLLESDGQQYGYLFKGHEDLHLYERIMQLLRITSDLLKRNNQTHARSCALGKTLSPQDNSFGFTQNIETVLGVTGVERVFRITCENVLRVLRENKEILNLQDFTIMHPF</sequence>
<evidence type="ECO:0000313" key="4">
    <source>
        <dbReference type="Proteomes" id="UP000789901"/>
    </source>
</evidence>
<evidence type="ECO:0000313" key="3">
    <source>
        <dbReference type="EMBL" id="CAG8697304.1"/>
    </source>
</evidence>
<name>A0ABN7UXW7_GIGMA</name>
<dbReference type="InterPro" id="IPR000403">
    <property type="entry name" value="PI3/4_kinase_cat_dom"/>
</dbReference>
<dbReference type="InterPro" id="IPR050517">
    <property type="entry name" value="DDR_Repair_Kinase"/>
</dbReference>
<dbReference type="PROSITE" id="PS50142">
    <property type="entry name" value="RNASE_3_2"/>
    <property type="match status" value="1"/>
</dbReference>
<organism evidence="3 4">
    <name type="scientific">Gigaspora margarita</name>
    <dbReference type="NCBI Taxonomy" id="4874"/>
    <lineage>
        <taxon>Eukaryota</taxon>
        <taxon>Fungi</taxon>
        <taxon>Fungi incertae sedis</taxon>
        <taxon>Mucoromycota</taxon>
        <taxon>Glomeromycotina</taxon>
        <taxon>Glomeromycetes</taxon>
        <taxon>Diversisporales</taxon>
        <taxon>Gigasporaceae</taxon>
        <taxon>Gigaspora</taxon>
    </lineage>
</organism>
<protein>
    <submittedName>
        <fullName evidence="3">45052_t:CDS:1</fullName>
    </submittedName>
</protein>
<accession>A0ABN7UXW7</accession>
<dbReference type="Gene3D" id="1.10.1520.10">
    <property type="entry name" value="Ribonuclease III domain"/>
    <property type="match status" value="1"/>
</dbReference>
<dbReference type="EMBL" id="CAJVQB010007112">
    <property type="protein sequence ID" value="CAG8697304.1"/>
    <property type="molecule type" value="Genomic_DNA"/>
</dbReference>